<dbReference type="SUPFAM" id="SSF81653">
    <property type="entry name" value="Calcium ATPase, transduction domain A"/>
    <property type="match status" value="1"/>
</dbReference>
<gene>
    <name evidence="11" type="ORF">AMAG_07418</name>
</gene>
<feature type="transmembrane region" description="Helical" evidence="9">
    <location>
        <begin position="262"/>
        <end position="284"/>
    </location>
</feature>
<evidence type="ECO:0000256" key="6">
    <source>
        <dbReference type="ARBA" id="ARBA00022967"/>
    </source>
</evidence>
<dbReference type="PANTHER" id="PTHR43294">
    <property type="entry name" value="SODIUM/POTASSIUM-TRANSPORTING ATPASE SUBUNIT ALPHA"/>
    <property type="match status" value="1"/>
</dbReference>
<dbReference type="FunFam" id="3.40.50.1000:FF:000001">
    <property type="entry name" value="Phospholipid-transporting ATPase IC"/>
    <property type="match status" value="1"/>
</dbReference>
<keyword evidence="6" id="KW-1278">Translocase</keyword>
<evidence type="ECO:0000256" key="1">
    <source>
        <dbReference type="ARBA" id="ARBA00004651"/>
    </source>
</evidence>
<dbReference type="Pfam" id="PF13246">
    <property type="entry name" value="Cation_ATPase"/>
    <property type="match status" value="1"/>
</dbReference>
<dbReference type="PANTHER" id="PTHR43294:SF21">
    <property type="entry name" value="CATION TRANSPORTING ATPASE"/>
    <property type="match status" value="1"/>
</dbReference>
<keyword evidence="2" id="KW-1003">Cell membrane</keyword>
<dbReference type="SUPFAM" id="SSF81665">
    <property type="entry name" value="Calcium ATPase, transmembrane domain M"/>
    <property type="match status" value="1"/>
</dbReference>
<dbReference type="InterPro" id="IPR004014">
    <property type="entry name" value="ATPase_P-typ_cation-transptr_N"/>
</dbReference>
<comment type="subcellular location">
    <subcellularLocation>
        <location evidence="1">Cell membrane</location>
        <topology evidence="1">Multi-pass membrane protein</topology>
    </subcellularLocation>
</comment>
<dbReference type="InterPro" id="IPR023299">
    <property type="entry name" value="ATPase_P-typ_cyto_dom_N"/>
</dbReference>
<keyword evidence="8 9" id="KW-0472">Membrane</keyword>
<dbReference type="Proteomes" id="UP000054350">
    <property type="component" value="Unassembled WGS sequence"/>
</dbReference>
<sequence>MAVGAPLLSPSQEVVSLRAIDGKASIEHLVSIHVQDLFDIATNPDITAAEVLAGLRYLMVYRIRGGKMPSLDADVMKRLADALLLNMGHRDNDKGLFKRLSVVANEAFCLFVEFLEEVEEFRLAVAAKSAADVRHHLRLDKRVKSNAGKEVQQMAVHAVRLLPTLSPQFADWKDLVVRDGIDDVEKALREFADLAVPTLAPSKERLFPPPDLYFERTIKKVIYMFKTNLDSGLSSDAIPALREHYGKNDLPEPPKPSILKMIFAQLTDFMVIILIIAAIVEFIIGEPDPGIVLLVVVVLNVVIGFSQEFQANKALEALASLTVPKARVLRDGKTEEINAVELVPGDVVILEEGDAVPADLRIAESAQLEVIEAILTGEPIGILKSPDAIRSSTRRMPLGDCKGNAFMATMVARGRGKGIVVRTGARTEVGKISSAITATPAVITPIQRKLAKLGKILVVLSFVLCALVVVIGLAWKREVVQMIKVGISLAVSVIPEGLVAVVTVTMALGVRRMAQQAAIVRKLPSVETLGSVTVICSDKTGTLTEGKMGAQELWTADQHGYAFTESTVLDPNVGQLTDRQGNHVAPEMQSPMVQLAMMVTALCNNAAVVKQDDGSWKAVGDSTEVAMVVASQKAQRSKQHFEAHGWARIGENAFDSDRKVMSVVYTHEGNGFVLAKGAPEAVLQRCVGVVEHYDGATGLRGSGAAIDQGEMMNAISDASAAMASKGLRVLGFRRARVSGDVDTATIECECNPAENRAIRGAELDLLSDEQIASLSPFPNVFARVSPDNKLKIVKALQKMGHSAAMTGDGVNDAPAIKAADVGVAMGIGGTEITKQAADIVLANDNFTTIVVAVEEGRRVFDNIQKFIIYLLSCNSSEIGLMLLTSACNLDLPLTTMVILFANIIADVPPAMAMGVELPEVDIMERPPRDPSAAVLDFNAVISILTQGLSMTLISFTTYILEVGDARAAVDDHGHETSVPEQLTMARTETFLVLTLMQLFQGFISRSTTHSLFKIGLIGNRAMVYAVLISLTCLLIGVYVPPVAKWLELEGPDGFVWLKVLAGLAVHITITECMKLFLRWHDRRQLDKHGVGAHLHPQLGASATGMNLLAQDEETAARRDDAAGTIV</sequence>
<dbReference type="InterPro" id="IPR023298">
    <property type="entry name" value="ATPase_P-typ_TM_dom_sf"/>
</dbReference>
<feature type="domain" description="Cation-transporting P-type ATPase N-terminal" evidence="10">
    <location>
        <begin position="212"/>
        <end position="286"/>
    </location>
</feature>
<dbReference type="VEuPathDB" id="FungiDB:AMAG_07418"/>
<dbReference type="InterPro" id="IPR023214">
    <property type="entry name" value="HAD_sf"/>
</dbReference>
<reference evidence="12" key="2">
    <citation type="submission" date="2009-11" db="EMBL/GenBank/DDBJ databases">
        <title>The Genome Sequence of Allomyces macrogynus strain ATCC 38327.</title>
        <authorList>
            <consortium name="The Broad Institute Genome Sequencing Platform"/>
            <person name="Russ C."/>
            <person name="Cuomo C."/>
            <person name="Shea T."/>
            <person name="Young S.K."/>
            <person name="Zeng Q."/>
            <person name="Koehrsen M."/>
            <person name="Haas B."/>
            <person name="Borodovsky M."/>
            <person name="Guigo R."/>
            <person name="Alvarado L."/>
            <person name="Berlin A."/>
            <person name="Borenstein D."/>
            <person name="Chen Z."/>
            <person name="Engels R."/>
            <person name="Freedman E."/>
            <person name="Gellesch M."/>
            <person name="Goldberg J."/>
            <person name="Griggs A."/>
            <person name="Gujja S."/>
            <person name="Heiman D."/>
            <person name="Hepburn T."/>
            <person name="Howarth C."/>
            <person name="Jen D."/>
            <person name="Larson L."/>
            <person name="Lewis B."/>
            <person name="Mehta T."/>
            <person name="Park D."/>
            <person name="Pearson M."/>
            <person name="Roberts A."/>
            <person name="Saif S."/>
            <person name="Shenoy N."/>
            <person name="Sisk P."/>
            <person name="Stolte C."/>
            <person name="Sykes S."/>
            <person name="Walk T."/>
            <person name="White J."/>
            <person name="Yandava C."/>
            <person name="Burger G."/>
            <person name="Gray M.W."/>
            <person name="Holland P.W.H."/>
            <person name="King N."/>
            <person name="Lang F.B.F."/>
            <person name="Roger A.J."/>
            <person name="Ruiz-Trillo I."/>
            <person name="Lander E."/>
            <person name="Nusbaum C."/>
        </authorList>
    </citation>
    <scope>NUCLEOTIDE SEQUENCE [LARGE SCALE GENOMIC DNA]</scope>
    <source>
        <strain evidence="12">ATCC 38327</strain>
    </source>
</reference>
<evidence type="ECO:0000256" key="9">
    <source>
        <dbReference type="SAM" id="Phobius"/>
    </source>
</evidence>
<dbReference type="OMA" id="ICTIANI"/>
<evidence type="ECO:0000256" key="5">
    <source>
        <dbReference type="ARBA" id="ARBA00022840"/>
    </source>
</evidence>
<dbReference type="PRINTS" id="PR00121">
    <property type="entry name" value="NAKATPASE"/>
</dbReference>
<dbReference type="Pfam" id="PF00690">
    <property type="entry name" value="Cation_ATPase_N"/>
    <property type="match status" value="1"/>
</dbReference>
<feature type="transmembrane region" description="Helical" evidence="9">
    <location>
        <begin position="290"/>
        <end position="306"/>
    </location>
</feature>
<evidence type="ECO:0000256" key="2">
    <source>
        <dbReference type="ARBA" id="ARBA00022475"/>
    </source>
</evidence>
<dbReference type="Gene3D" id="3.40.50.1000">
    <property type="entry name" value="HAD superfamily/HAD-like"/>
    <property type="match status" value="1"/>
</dbReference>
<reference evidence="11 12" key="1">
    <citation type="submission" date="2009-11" db="EMBL/GenBank/DDBJ databases">
        <title>Annotation of Allomyces macrogynus ATCC 38327.</title>
        <authorList>
            <consortium name="The Broad Institute Genome Sequencing Platform"/>
            <person name="Russ C."/>
            <person name="Cuomo C."/>
            <person name="Burger G."/>
            <person name="Gray M.W."/>
            <person name="Holland P.W.H."/>
            <person name="King N."/>
            <person name="Lang F.B.F."/>
            <person name="Roger A.J."/>
            <person name="Ruiz-Trillo I."/>
            <person name="Young S.K."/>
            <person name="Zeng Q."/>
            <person name="Gargeya S."/>
            <person name="Fitzgerald M."/>
            <person name="Haas B."/>
            <person name="Abouelleil A."/>
            <person name="Alvarado L."/>
            <person name="Arachchi H.M."/>
            <person name="Berlin A."/>
            <person name="Chapman S.B."/>
            <person name="Gearin G."/>
            <person name="Goldberg J."/>
            <person name="Griggs A."/>
            <person name="Gujja S."/>
            <person name="Hansen M."/>
            <person name="Heiman D."/>
            <person name="Howarth C."/>
            <person name="Larimer J."/>
            <person name="Lui A."/>
            <person name="MacDonald P.J.P."/>
            <person name="McCowen C."/>
            <person name="Montmayeur A."/>
            <person name="Murphy C."/>
            <person name="Neiman D."/>
            <person name="Pearson M."/>
            <person name="Priest M."/>
            <person name="Roberts A."/>
            <person name="Saif S."/>
            <person name="Shea T."/>
            <person name="Sisk P."/>
            <person name="Stolte C."/>
            <person name="Sykes S."/>
            <person name="Wortman J."/>
            <person name="Nusbaum C."/>
            <person name="Birren B."/>
        </authorList>
    </citation>
    <scope>NUCLEOTIDE SEQUENCE [LARGE SCALE GENOMIC DNA]</scope>
    <source>
        <strain evidence="11 12">ATCC 38327</strain>
    </source>
</reference>
<feature type="transmembrane region" description="Helical" evidence="9">
    <location>
        <begin position="456"/>
        <end position="475"/>
    </location>
</feature>
<keyword evidence="5" id="KW-0067">ATP-binding</keyword>
<dbReference type="Gene3D" id="3.40.1110.10">
    <property type="entry name" value="Calcium-transporting ATPase, cytoplasmic domain N"/>
    <property type="match status" value="1"/>
</dbReference>
<accession>A0A0L0SI80</accession>
<dbReference type="InterPro" id="IPR059000">
    <property type="entry name" value="ATPase_P-type_domA"/>
</dbReference>
<dbReference type="Pfam" id="PF00689">
    <property type="entry name" value="Cation_ATPase_C"/>
    <property type="match status" value="1"/>
</dbReference>
<dbReference type="OrthoDB" id="116380at2759"/>
<protein>
    <submittedName>
        <fullName evidence="11">HAD ATPase, P-type, family IC</fullName>
    </submittedName>
</protein>
<dbReference type="InterPro" id="IPR001757">
    <property type="entry name" value="P_typ_ATPase"/>
</dbReference>
<dbReference type="EMBL" id="GG745339">
    <property type="protein sequence ID" value="KNE62172.1"/>
    <property type="molecule type" value="Genomic_DNA"/>
</dbReference>
<dbReference type="eggNOG" id="KOG0202">
    <property type="taxonomic scope" value="Eukaryota"/>
</dbReference>
<feature type="transmembrane region" description="Helical" evidence="9">
    <location>
        <begin position="1055"/>
        <end position="1077"/>
    </location>
</feature>
<keyword evidence="3 9" id="KW-0812">Transmembrane</keyword>
<name>A0A0L0SI80_ALLM3</name>
<dbReference type="InterPro" id="IPR050510">
    <property type="entry name" value="Cation_transp_ATPase_P-type"/>
</dbReference>
<dbReference type="PROSITE" id="PS00154">
    <property type="entry name" value="ATPASE_E1_E2"/>
    <property type="match status" value="1"/>
</dbReference>
<dbReference type="GO" id="GO:0016887">
    <property type="term" value="F:ATP hydrolysis activity"/>
    <property type="evidence" value="ECO:0007669"/>
    <property type="project" value="InterPro"/>
</dbReference>
<dbReference type="SUPFAM" id="SSF56784">
    <property type="entry name" value="HAD-like"/>
    <property type="match status" value="1"/>
</dbReference>
<dbReference type="InterPro" id="IPR036412">
    <property type="entry name" value="HAD-like_sf"/>
</dbReference>
<dbReference type="AlphaFoldDB" id="A0A0L0SI80"/>
<dbReference type="GO" id="GO:0019829">
    <property type="term" value="F:ATPase-coupled monoatomic cation transmembrane transporter activity"/>
    <property type="evidence" value="ECO:0007669"/>
    <property type="project" value="TreeGrafter"/>
</dbReference>
<dbReference type="Gene3D" id="2.70.150.10">
    <property type="entry name" value="Calcium-transporting ATPase, cytoplasmic transduction domain A"/>
    <property type="match status" value="1"/>
</dbReference>
<dbReference type="GO" id="GO:1902600">
    <property type="term" value="P:proton transmembrane transport"/>
    <property type="evidence" value="ECO:0007669"/>
    <property type="project" value="TreeGrafter"/>
</dbReference>
<dbReference type="SUPFAM" id="SSF81660">
    <property type="entry name" value="Metal cation-transporting ATPase, ATP-binding domain N"/>
    <property type="match status" value="1"/>
</dbReference>
<dbReference type="GO" id="GO:0005886">
    <property type="term" value="C:plasma membrane"/>
    <property type="evidence" value="ECO:0007669"/>
    <property type="project" value="UniProtKB-SubCell"/>
</dbReference>
<dbReference type="STRING" id="578462.A0A0L0SI80"/>
<keyword evidence="12" id="KW-1185">Reference proteome</keyword>
<dbReference type="GO" id="GO:0005524">
    <property type="term" value="F:ATP binding"/>
    <property type="evidence" value="ECO:0007669"/>
    <property type="project" value="UniProtKB-KW"/>
</dbReference>
<evidence type="ECO:0000256" key="4">
    <source>
        <dbReference type="ARBA" id="ARBA00022741"/>
    </source>
</evidence>
<evidence type="ECO:0000259" key="10">
    <source>
        <dbReference type="SMART" id="SM00831"/>
    </source>
</evidence>
<proteinExistence type="predicted"/>
<dbReference type="Pfam" id="PF00122">
    <property type="entry name" value="E1-E2_ATPase"/>
    <property type="match status" value="1"/>
</dbReference>
<keyword evidence="4" id="KW-0547">Nucleotide-binding</keyword>
<dbReference type="InterPro" id="IPR018303">
    <property type="entry name" value="ATPase_P-typ_P_site"/>
</dbReference>
<organism evidence="11 12">
    <name type="scientific">Allomyces macrogynus (strain ATCC 38327)</name>
    <name type="common">Allomyces javanicus var. macrogynus</name>
    <dbReference type="NCBI Taxonomy" id="578462"/>
    <lineage>
        <taxon>Eukaryota</taxon>
        <taxon>Fungi</taxon>
        <taxon>Fungi incertae sedis</taxon>
        <taxon>Blastocladiomycota</taxon>
        <taxon>Blastocladiomycetes</taxon>
        <taxon>Blastocladiales</taxon>
        <taxon>Blastocladiaceae</taxon>
        <taxon>Allomyces</taxon>
    </lineage>
</organism>
<evidence type="ECO:0000256" key="8">
    <source>
        <dbReference type="ARBA" id="ARBA00023136"/>
    </source>
</evidence>
<dbReference type="Gene3D" id="1.20.1110.10">
    <property type="entry name" value="Calcium-transporting ATPase, transmembrane domain"/>
    <property type="match status" value="2"/>
</dbReference>
<keyword evidence="7 9" id="KW-1133">Transmembrane helix</keyword>
<feature type="transmembrane region" description="Helical" evidence="9">
    <location>
        <begin position="1021"/>
        <end position="1043"/>
    </location>
</feature>
<dbReference type="InterPro" id="IPR008250">
    <property type="entry name" value="ATPase_P-typ_transduc_dom_A_sf"/>
</dbReference>
<feature type="transmembrane region" description="Helical" evidence="9">
    <location>
        <begin position="487"/>
        <end position="510"/>
    </location>
</feature>
<evidence type="ECO:0000256" key="7">
    <source>
        <dbReference type="ARBA" id="ARBA00022989"/>
    </source>
</evidence>
<dbReference type="InterPro" id="IPR006068">
    <property type="entry name" value="ATPase_P-typ_cation-transptr_C"/>
</dbReference>
<dbReference type="SMART" id="SM00831">
    <property type="entry name" value="Cation_ATPase_N"/>
    <property type="match status" value="1"/>
</dbReference>
<dbReference type="NCBIfam" id="TIGR01494">
    <property type="entry name" value="ATPase_P-type"/>
    <property type="match status" value="2"/>
</dbReference>
<evidence type="ECO:0000313" key="12">
    <source>
        <dbReference type="Proteomes" id="UP000054350"/>
    </source>
</evidence>
<evidence type="ECO:0000256" key="3">
    <source>
        <dbReference type="ARBA" id="ARBA00022692"/>
    </source>
</evidence>
<dbReference type="PRINTS" id="PR00119">
    <property type="entry name" value="CATATPASE"/>
</dbReference>
<evidence type="ECO:0000313" key="11">
    <source>
        <dbReference type="EMBL" id="KNE62172.1"/>
    </source>
</evidence>